<name>A0A0F9KE94_9ZZZZ</name>
<accession>A0A0F9KE94</accession>
<keyword evidence="1" id="KW-0812">Transmembrane</keyword>
<evidence type="ECO:0000256" key="1">
    <source>
        <dbReference type="SAM" id="Phobius"/>
    </source>
</evidence>
<proteinExistence type="predicted"/>
<dbReference type="CDD" id="cd06259">
    <property type="entry name" value="YdcF-like"/>
    <property type="match status" value="1"/>
</dbReference>
<dbReference type="Gene3D" id="3.40.50.620">
    <property type="entry name" value="HUPs"/>
    <property type="match status" value="1"/>
</dbReference>
<dbReference type="GO" id="GO:0000270">
    <property type="term" value="P:peptidoglycan metabolic process"/>
    <property type="evidence" value="ECO:0007669"/>
    <property type="project" value="TreeGrafter"/>
</dbReference>
<keyword evidence="1" id="KW-0472">Membrane</keyword>
<dbReference type="InterPro" id="IPR014729">
    <property type="entry name" value="Rossmann-like_a/b/a_fold"/>
</dbReference>
<organism evidence="3">
    <name type="scientific">marine sediment metagenome</name>
    <dbReference type="NCBI Taxonomy" id="412755"/>
    <lineage>
        <taxon>unclassified sequences</taxon>
        <taxon>metagenomes</taxon>
        <taxon>ecological metagenomes</taxon>
    </lineage>
</organism>
<feature type="transmembrane region" description="Helical" evidence="1">
    <location>
        <begin position="43"/>
        <end position="61"/>
    </location>
</feature>
<dbReference type="PANTHER" id="PTHR30336:SF4">
    <property type="entry name" value="ENVELOPE BIOGENESIS FACTOR ELYC"/>
    <property type="match status" value="1"/>
</dbReference>
<dbReference type="Pfam" id="PF02698">
    <property type="entry name" value="DUF218"/>
    <property type="match status" value="1"/>
</dbReference>
<dbReference type="GO" id="GO:0043164">
    <property type="term" value="P:Gram-negative-bacterium-type cell wall biogenesis"/>
    <property type="evidence" value="ECO:0007669"/>
    <property type="project" value="TreeGrafter"/>
</dbReference>
<reference evidence="3" key="1">
    <citation type="journal article" date="2015" name="Nature">
        <title>Complex archaea that bridge the gap between prokaryotes and eukaryotes.</title>
        <authorList>
            <person name="Spang A."/>
            <person name="Saw J.H."/>
            <person name="Jorgensen S.L."/>
            <person name="Zaremba-Niedzwiedzka K."/>
            <person name="Martijn J."/>
            <person name="Lind A.E."/>
            <person name="van Eijk R."/>
            <person name="Schleper C."/>
            <person name="Guy L."/>
            <person name="Ettema T.J."/>
        </authorList>
    </citation>
    <scope>NUCLEOTIDE SEQUENCE</scope>
</reference>
<feature type="domain" description="DUF218" evidence="2">
    <location>
        <begin position="84"/>
        <end position="249"/>
    </location>
</feature>
<gene>
    <name evidence="3" type="ORF">LCGC14_1414940</name>
</gene>
<dbReference type="GO" id="GO:0005886">
    <property type="term" value="C:plasma membrane"/>
    <property type="evidence" value="ECO:0007669"/>
    <property type="project" value="TreeGrafter"/>
</dbReference>
<dbReference type="AlphaFoldDB" id="A0A0F9KE94"/>
<protein>
    <recommendedName>
        <fullName evidence="2">DUF218 domain-containing protein</fullName>
    </recommendedName>
</protein>
<dbReference type="EMBL" id="LAZR01009374">
    <property type="protein sequence ID" value="KKM72996.1"/>
    <property type="molecule type" value="Genomic_DNA"/>
</dbReference>
<evidence type="ECO:0000259" key="2">
    <source>
        <dbReference type="Pfam" id="PF02698"/>
    </source>
</evidence>
<dbReference type="InterPro" id="IPR003848">
    <property type="entry name" value="DUF218"/>
</dbReference>
<keyword evidence="1" id="KW-1133">Transmembrane helix</keyword>
<feature type="transmembrane region" description="Helical" evidence="1">
    <location>
        <begin position="12"/>
        <end position="37"/>
    </location>
</feature>
<dbReference type="InterPro" id="IPR051599">
    <property type="entry name" value="Cell_Envelope_Assoc"/>
</dbReference>
<comment type="caution">
    <text evidence="3">The sequence shown here is derived from an EMBL/GenBank/DDBJ whole genome shotgun (WGS) entry which is preliminary data.</text>
</comment>
<sequence>MDDIFFIASKMIWGLLSPLSLMIWLMVLATCLLWLNYYSAAKRIMLLMTVMSFSVMAYPVSDYLMYPLEKRFNAPEVLPENISGIILLGGAEQLSLSADWGTAQVGEGADRILTTAALARHYDDAPILVSGGSNLIQQQGLDNSAEVITTLLQQAGVSANRLILDTKARNTYENFVYLKPKLPNLVGKYILVTSAFHMPRAVGIANKQHINVIAYPVDYRSHQTKNRYWDFDALAHLNVLETAVHEWLGLTVYFLTGKTASWFPKSRTTIVAKDLK</sequence>
<dbReference type="PANTHER" id="PTHR30336">
    <property type="entry name" value="INNER MEMBRANE PROTEIN, PROBABLE PERMEASE"/>
    <property type="match status" value="1"/>
</dbReference>
<evidence type="ECO:0000313" key="3">
    <source>
        <dbReference type="EMBL" id="KKM72996.1"/>
    </source>
</evidence>